<accession>A0ABQ6FP54</accession>
<dbReference type="EMBL" id="BSRI01000001">
    <property type="protein sequence ID" value="GLV54187.1"/>
    <property type="molecule type" value="Genomic_DNA"/>
</dbReference>
<dbReference type="PANTHER" id="PTHR43649:SF12">
    <property type="entry name" value="DIACETYLCHITOBIOSE BINDING PROTEIN DASA"/>
    <property type="match status" value="1"/>
</dbReference>
<dbReference type="PANTHER" id="PTHR43649">
    <property type="entry name" value="ARABINOSE-BINDING PROTEIN-RELATED"/>
    <property type="match status" value="1"/>
</dbReference>
<sequence>MHIPHTHRRFSAFALCELFLVFVTLSATLLAGCGSSTSSDANAKLTYWHLWPDKFYGGIQNNLVKTFNQTKPGFTVTPQAQGDTSKFLASVSAGNPPDVYMVPSGPIQLAVQGALMPLDNYIKNSKVIKQSDFWPGTWSACTYKGHVYCIPYVFDSFALFWNKDLFKAAGLDPNKPPTTWSDLETYSKKLTKYDNKGNISQLGFAPWIGSTSAAEWPMWADGGQMWDYQSGQPTMTQPGNVAGLQWEVNWAKEFGGYDKLQRFNSSFSGNTSFLGQKVAMWVGESYYLSSLQQYEPNLNFGVASFGIPRPDASHPYINGSVDGNMLAIPTGSKHPDQAWKFIEWNATTGVHSWVTQEGDSSARKADINVQPTVLKEPYRSDYSIFAKLLSGPNVYYDQGSPVDLYYASQRDTEFDLARRGKVTPQQALQTLQTDVQGQLKKALAHFHG</sequence>
<dbReference type="SUPFAM" id="SSF53850">
    <property type="entry name" value="Periplasmic binding protein-like II"/>
    <property type="match status" value="1"/>
</dbReference>
<dbReference type="Proteomes" id="UP001344906">
    <property type="component" value="Unassembled WGS sequence"/>
</dbReference>
<evidence type="ECO:0008006" key="3">
    <source>
        <dbReference type="Google" id="ProtNLM"/>
    </source>
</evidence>
<comment type="caution">
    <text evidence="1">The sequence shown here is derived from an EMBL/GenBank/DDBJ whole genome shotgun (WGS) entry which is preliminary data.</text>
</comment>
<dbReference type="InterPro" id="IPR006059">
    <property type="entry name" value="SBP"/>
</dbReference>
<dbReference type="RefSeq" id="WP_338247894.1">
    <property type="nucleotide sequence ID" value="NZ_BSRI01000001.1"/>
</dbReference>
<name>A0ABQ6FP54_9CHLR</name>
<evidence type="ECO:0000313" key="2">
    <source>
        <dbReference type="Proteomes" id="UP001344906"/>
    </source>
</evidence>
<gene>
    <name evidence="1" type="ORF">KDH_10350</name>
</gene>
<proteinExistence type="predicted"/>
<dbReference type="Pfam" id="PF01547">
    <property type="entry name" value="SBP_bac_1"/>
    <property type="match status" value="1"/>
</dbReference>
<protein>
    <recommendedName>
        <fullName evidence="3">ABC transporter substrate-binding protein</fullName>
    </recommendedName>
</protein>
<evidence type="ECO:0000313" key="1">
    <source>
        <dbReference type="EMBL" id="GLV54187.1"/>
    </source>
</evidence>
<reference evidence="1 2" key="1">
    <citation type="submission" date="2023-02" db="EMBL/GenBank/DDBJ databases">
        <title>Dictyobacter halimunensis sp. nov., a new member of the class Ktedonobacteria from forest soil in a geothermal area.</title>
        <authorList>
            <person name="Rachmania M.K."/>
            <person name="Ningsih F."/>
            <person name="Sakai Y."/>
            <person name="Yabe S."/>
            <person name="Yokota A."/>
            <person name="Sjamsuridzal W."/>
        </authorList>
    </citation>
    <scope>NUCLEOTIDE SEQUENCE [LARGE SCALE GENOMIC DNA]</scope>
    <source>
        <strain evidence="1 2">S3.2.2.5</strain>
    </source>
</reference>
<dbReference type="Gene3D" id="3.40.190.10">
    <property type="entry name" value="Periplasmic binding protein-like II"/>
    <property type="match status" value="2"/>
</dbReference>
<dbReference type="InterPro" id="IPR050490">
    <property type="entry name" value="Bact_solute-bd_prot1"/>
</dbReference>
<organism evidence="1 2">
    <name type="scientific">Dictyobacter halimunensis</name>
    <dbReference type="NCBI Taxonomy" id="3026934"/>
    <lineage>
        <taxon>Bacteria</taxon>
        <taxon>Bacillati</taxon>
        <taxon>Chloroflexota</taxon>
        <taxon>Ktedonobacteria</taxon>
        <taxon>Ktedonobacterales</taxon>
        <taxon>Dictyobacteraceae</taxon>
        <taxon>Dictyobacter</taxon>
    </lineage>
</organism>
<keyword evidence="2" id="KW-1185">Reference proteome</keyword>
<dbReference type="CDD" id="cd14748">
    <property type="entry name" value="PBP2_UgpB"/>
    <property type="match status" value="1"/>
</dbReference>